<feature type="transmembrane region" description="Helical" evidence="1">
    <location>
        <begin position="306"/>
        <end position="325"/>
    </location>
</feature>
<dbReference type="GO" id="GO:0000271">
    <property type="term" value="P:polysaccharide biosynthetic process"/>
    <property type="evidence" value="ECO:0007669"/>
    <property type="project" value="TreeGrafter"/>
</dbReference>
<dbReference type="PANTHER" id="PTHR23028:SF131">
    <property type="entry name" value="BLR2367 PROTEIN"/>
    <property type="match status" value="1"/>
</dbReference>
<feature type="transmembrane region" description="Helical" evidence="1">
    <location>
        <begin position="208"/>
        <end position="227"/>
    </location>
</feature>
<dbReference type="Proteomes" id="UP000526003">
    <property type="component" value="Unassembled WGS sequence"/>
</dbReference>
<gene>
    <name evidence="3" type="ORF">H7995_01155</name>
</gene>
<reference evidence="3 4" key="1">
    <citation type="submission" date="2020-08" db="EMBL/GenBank/DDBJ databases">
        <title>Pseudomonas sp. nov.</title>
        <authorList>
            <person name="Gieschler S."/>
            <person name="Fiedler G."/>
            <person name="Brinks E."/>
            <person name="Boehnlein C."/>
            <person name="Franz C.M.A.P."/>
            <person name="Kabisch J."/>
        </authorList>
    </citation>
    <scope>NUCLEOTIDE SEQUENCE [LARGE SCALE GENOMIC DNA]</scope>
    <source>
        <strain evidence="3 4">MBT-1</strain>
    </source>
</reference>
<dbReference type="GO" id="GO:0016020">
    <property type="term" value="C:membrane"/>
    <property type="evidence" value="ECO:0007669"/>
    <property type="project" value="TreeGrafter"/>
</dbReference>
<feature type="transmembrane region" description="Helical" evidence="1">
    <location>
        <begin position="103"/>
        <end position="120"/>
    </location>
</feature>
<protein>
    <submittedName>
        <fullName evidence="3">Acyltransferase</fullName>
    </submittedName>
</protein>
<organism evidence="3 4">
    <name type="scientific">Pseudomonas kielensis</name>
    <dbReference type="NCBI Taxonomy" id="2762577"/>
    <lineage>
        <taxon>Bacteria</taxon>
        <taxon>Pseudomonadati</taxon>
        <taxon>Pseudomonadota</taxon>
        <taxon>Gammaproteobacteria</taxon>
        <taxon>Pseudomonadales</taxon>
        <taxon>Pseudomonadaceae</taxon>
        <taxon>Pseudomonas</taxon>
    </lineage>
</organism>
<feature type="transmembrane region" description="Helical" evidence="1">
    <location>
        <begin position="178"/>
        <end position="196"/>
    </location>
</feature>
<feature type="transmembrane region" description="Helical" evidence="1">
    <location>
        <begin position="265"/>
        <end position="285"/>
    </location>
</feature>
<feature type="transmembrane region" description="Helical" evidence="1">
    <location>
        <begin position="234"/>
        <end position="253"/>
    </location>
</feature>
<keyword evidence="1" id="KW-0812">Transmembrane</keyword>
<dbReference type="EMBL" id="JACMYG010000001">
    <property type="protein sequence ID" value="MBC2688399.1"/>
    <property type="molecule type" value="Genomic_DNA"/>
</dbReference>
<dbReference type="GO" id="GO:0016747">
    <property type="term" value="F:acyltransferase activity, transferring groups other than amino-acyl groups"/>
    <property type="evidence" value="ECO:0007669"/>
    <property type="project" value="InterPro"/>
</dbReference>
<keyword evidence="3" id="KW-0012">Acyltransferase</keyword>
<keyword evidence="4" id="KW-1185">Reference proteome</keyword>
<feature type="domain" description="Acyltransferase 3" evidence="2">
    <location>
        <begin position="30"/>
        <end position="353"/>
    </location>
</feature>
<evidence type="ECO:0000259" key="2">
    <source>
        <dbReference type="Pfam" id="PF01757"/>
    </source>
</evidence>
<feature type="transmembrane region" description="Helical" evidence="1">
    <location>
        <begin position="146"/>
        <end position="171"/>
    </location>
</feature>
<dbReference type="AlphaFoldDB" id="A0A7X1G9K6"/>
<feature type="transmembrane region" description="Helical" evidence="1">
    <location>
        <begin position="331"/>
        <end position="357"/>
    </location>
</feature>
<name>A0A7X1G9K6_9PSED</name>
<dbReference type="Pfam" id="PF01757">
    <property type="entry name" value="Acyl_transf_3"/>
    <property type="match status" value="1"/>
</dbReference>
<comment type="caution">
    <text evidence="3">The sequence shown here is derived from an EMBL/GenBank/DDBJ whole genome shotgun (WGS) entry which is preliminary data.</text>
</comment>
<proteinExistence type="predicted"/>
<dbReference type="PANTHER" id="PTHR23028">
    <property type="entry name" value="ACETYLTRANSFERASE"/>
    <property type="match status" value="1"/>
</dbReference>
<accession>A0A7X1G9K6</accession>
<feature type="transmembrane region" description="Helical" evidence="1">
    <location>
        <begin position="72"/>
        <end position="91"/>
    </location>
</feature>
<dbReference type="InterPro" id="IPR050879">
    <property type="entry name" value="Acyltransferase_3"/>
</dbReference>
<evidence type="ECO:0000256" key="1">
    <source>
        <dbReference type="SAM" id="Phobius"/>
    </source>
</evidence>
<keyword evidence="1" id="KW-0472">Membrane</keyword>
<dbReference type="RefSeq" id="WP_185817837.1">
    <property type="nucleotide sequence ID" value="NZ_JACMYG010000001.1"/>
</dbReference>
<dbReference type="InterPro" id="IPR002656">
    <property type="entry name" value="Acyl_transf_3_dom"/>
</dbReference>
<sequence length="373" mass="41564">MTVLRQFAGFYSKAIAPWAVAKGELLSVQRLRGLAVLMVLVVHVEDIGRKLPVMADFHSTYAMRVGYSAPDLFFVISGFIMTYVSAGGTFQPKRWVLSRVFRIVPLYVLFTGLVVLMWLYSPSMTMGSGSHDWASALKSMLMLPQAGLPILFVGWTLEHEIVFYTIVFLVMRFSTLNALPWVMVTLSVLALAKWALRVYGGIDFWDYHLFSLFIIQFTIGVGVFKIYERARAWGFWPPFVAGCVLLLLASIFADSGQLNREQPVRVLSFGLAYGAFMLAGLTLEWQSRTNGHVPTRRDWMVQIGDASYAIYLTHPFVLASFGRLFKVVSVTPFGAVGVVILAGLTTIGVGYAVHVLLEKPVIEIGKRITRAIA</sequence>
<keyword evidence="1" id="KW-1133">Transmembrane helix</keyword>
<evidence type="ECO:0000313" key="3">
    <source>
        <dbReference type="EMBL" id="MBC2688399.1"/>
    </source>
</evidence>
<evidence type="ECO:0000313" key="4">
    <source>
        <dbReference type="Proteomes" id="UP000526003"/>
    </source>
</evidence>
<keyword evidence="3" id="KW-0808">Transferase</keyword>